<evidence type="ECO:0000313" key="1">
    <source>
        <dbReference type="EMBL" id="MCI59580.1"/>
    </source>
</evidence>
<feature type="non-terminal residue" evidence="1">
    <location>
        <position position="1"/>
    </location>
</feature>
<sequence length="84" mass="9770">DLQAKILDLDCKIIWEESKQQKLEQQAAQITKAEIDKEANRGIKYFSSAHVIDKEIKSLNDENDVLDTKMAHSKELYNKLKAYF</sequence>
<reference evidence="1 2" key="1">
    <citation type="journal article" date="2018" name="Front. Plant Sci.">
        <title>Red Clover (Trifolium pratense) and Zigzag Clover (T. medium) - A Picture of Genomic Similarities and Differences.</title>
        <authorList>
            <person name="Dluhosova J."/>
            <person name="Istvanek J."/>
            <person name="Nedelnik J."/>
            <person name="Repkova J."/>
        </authorList>
    </citation>
    <scope>NUCLEOTIDE SEQUENCE [LARGE SCALE GENOMIC DNA]</scope>
    <source>
        <strain evidence="2">cv. 10/8</strain>
        <tissue evidence="1">Leaf</tissue>
    </source>
</reference>
<accession>A0A392THB5</accession>
<proteinExistence type="predicted"/>
<evidence type="ECO:0000313" key="2">
    <source>
        <dbReference type="Proteomes" id="UP000265520"/>
    </source>
</evidence>
<comment type="caution">
    <text evidence="1">The sequence shown here is derived from an EMBL/GenBank/DDBJ whole genome shotgun (WGS) entry which is preliminary data.</text>
</comment>
<keyword evidence="2" id="KW-1185">Reference proteome</keyword>
<name>A0A392THB5_9FABA</name>
<dbReference type="AlphaFoldDB" id="A0A392THB5"/>
<protein>
    <submittedName>
        <fullName evidence="1">Uncharacterized protein</fullName>
    </submittedName>
</protein>
<dbReference type="Proteomes" id="UP000265520">
    <property type="component" value="Unassembled WGS sequence"/>
</dbReference>
<dbReference type="EMBL" id="LXQA010566224">
    <property type="protein sequence ID" value="MCI59580.1"/>
    <property type="molecule type" value="Genomic_DNA"/>
</dbReference>
<organism evidence="1 2">
    <name type="scientific">Trifolium medium</name>
    <dbReference type="NCBI Taxonomy" id="97028"/>
    <lineage>
        <taxon>Eukaryota</taxon>
        <taxon>Viridiplantae</taxon>
        <taxon>Streptophyta</taxon>
        <taxon>Embryophyta</taxon>
        <taxon>Tracheophyta</taxon>
        <taxon>Spermatophyta</taxon>
        <taxon>Magnoliopsida</taxon>
        <taxon>eudicotyledons</taxon>
        <taxon>Gunneridae</taxon>
        <taxon>Pentapetalae</taxon>
        <taxon>rosids</taxon>
        <taxon>fabids</taxon>
        <taxon>Fabales</taxon>
        <taxon>Fabaceae</taxon>
        <taxon>Papilionoideae</taxon>
        <taxon>50 kb inversion clade</taxon>
        <taxon>NPAAA clade</taxon>
        <taxon>Hologalegina</taxon>
        <taxon>IRL clade</taxon>
        <taxon>Trifolieae</taxon>
        <taxon>Trifolium</taxon>
    </lineage>
</organism>